<dbReference type="InterPro" id="IPR051477">
    <property type="entry name" value="Expansin_CellWall"/>
</dbReference>
<reference evidence="4" key="1">
    <citation type="journal article" date="2012" name="Science">
        <title>The Paleozoic origin of enzymatic lignin decomposition reconstructed from 31 fungal genomes.</title>
        <authorList>
            <person name="Floudas D."/>
            <person name="Binder M."/>
            <person name="Riley R."/>
            <person name="Barry K."/>
            <person name="Blanchette R.A."/>
            <person name="Henrissat B."/>
            <person name="Martinez A.T."/>
            <person name="Otillar R."/>
            <person name="Spatafora J.W."/>
            <person name="Yadav J.S."/>
            <person name="Aerts A."/>
            <person name="Benoit I."/>
            <person name="Boyd A."/>
            <person name="Carlson A."/>
            <person name="Copeland A."/>
            <person name="Coutinho P.M."/>
            <person name="de Vries R.P."/>
            <person name="Ferreira P."/>
            <person name="Findley K."/>
            <person name="Foster B."/>
            <person name="Gaskell J."/>
            <person name="Glotzer D."/>
            <person name="Gorecki P."/>
            <person name="Heitman J."/>
            <person name="Hesse C."/>
            <person name="Hori C."/>
            <person name="Igarashi K."/>
            <person name="Jurgens J.A."/>
            <person name="Kallen N."/>
            <person name="Kersten P."/>
            <person name="Kohler A."/>
            <person name="Kuees U."/>
            <person name="Kumar T.K.A."/>
            <person name="Kuo A."/>
            <person name="LaButti K."/>
            <person name="Larrondo L.F."/>
            <person name="Lindquist E."/>
            <person name="Ling A."/>
            <person name="Lombard V."/>
            <person name="Lucas S."/>
            <person name="Lundell T."/>
            <person name="Martin R."/>
            <person name="McLaughlin D.J."/>
            <person name="Morgenstern I."/>
            <person name="Morin E."/>
            <person name="Murat C."/>
            <person name="Nagy L.G."/>
            <person name="Nolan M."/>
            <person name="Ohm R.A."/>
            <person name="Patyshakuliyeva A."/>
            <person name="Rokas A."/>
            <person name="Ruiz-Duenas F.J."/>
            <person name="Sabat G."/>
            <person name="Salamov A."/>
            <person name="Samejima M."/>
            <person name="Schmutz J."/>
            <person name="Slot J.C."/>
            <person name="St John F."/>
            <person name="Stenlid J."/>
            <person name="Sun H."/>
            <person name="Sun S."/>
            <person name="Syed K."/>
            <person name="Tsang A."/>
            <person name="Wiebenga A."/>
            <person name="Young D."/>
            <person name="Pisabarro A."/>
            <person name="Eastwood D.C."/>
            <person name="Martin F."/>
            <person name="Cullen D."/>
            <person name="Grigoriev I.V."/>
            <person name="Hibbett D.S."/>
        </authorList>
    </citation>
    <scope>NUCLEOTIDE SEQUENCE [LARGE SCALE GENOMIC DNA]</scope>
    <source>
        <strain evidence="4">RWD-64-598 SS2</strain>
    </source>
</reference>
<dbReference type="PANTHER" id="PTHR31836">
    <property type="match status" value="1"/>
</dbReference>
<evidence type="ECO:0000313" key="3">
    <source>
        <dbReference type="EMBL" id="EIW74629.1"/>
    </source>
</evidence>
<dbReference type="AlphaFoldDB" id="R7SHT7"/>
<feature type="signal peptide" evidence="2">
    <location>
        <begin position="1"/>
        <end position="20"/>
    </location>
</feature>
<gene>
    <name evidence="3" type="ORF">CONPUDRAFT_159919</name>
</gene>
<dbReference type="InterPro" id="IPR036908">
    <property type="entry name" value="RlpA-like_sf"/>
</dbReference>
<accession>R7SHT7</accession>
<protein>
    <submittedName>
        <fullName evidence="3">Plant expansin</fullName>
    </submittedName>
</protein>
<dbReference type="CDD" id="cd22191">
    <property type="entry name" value="DPBB_RlpA_EXP_N-like"/>
    <property type="match status" value="1"/>
</dbReference>
<organism evidence="3 4">
    <name type="scientific">Coniophora puteana (strain RWD-64-598)</name>
    <name type="common">Brown rot fungus</name>
    <dbReference type="NCBI Taxonomy" id="741705"/>
    <lineage>
        <taxon>Eukaryota</taxon>
        <taxon>Fungi</taxon>
        <taxon>Dikarya</taxon>
        <taxon>Basidiomycota</taxon>
        <taxon>Agaricomycotina</taxon>
        <taxon>Agaricomycetes</taxon>
        <taxon>Agaricomycetidae</taxon>
        <taxon>Boletales</taxon>
        <taxon>Coniophorineae</taxon>
        <taxon>Coniophoraceae</taxon>
        <taxon>Coniophora</taxon>
    </lineage>
</organism>
<dbReference type="SUPFAM" id="SSF50685">
    <property type="entry name" value="Barwin-like endoglucanases"/>
    <property type="match status" value="1"/>
</dbReference>
<proteinExistence type="predicted"/>
<evidence type="ECO:0000256" key="1">
    <source>
        <dbReference type="ARBA" id="ARBA00022729"/>
    </source>
</evidence>
<keyword evidence="4" id="KW-1185">Reference proteome</keyword>
<sequence>MRASLTSLLALAIVVGLTAAAPAEEAKLQRRFTDQRMTYYYPGVGACGYTNTDTQYVVALNPTDYANGANCNRSLTITYQGNSAIATAVDLCPGCAADGLDLSPSLFEVFADLSVGVIYADWSWD</sequence>
<evidence type="ECO:0000313" key="4">
    <source>
        <dbReference type="Proteomes" id="UP000053558"/>
    </source>
</evidence>
<dbReference type="OMA" id="GRWITIQ"/>
<feature type="chain" id="PRO_5004444821" evidence="2">
    <location>
        <begin position="21"/>
        <end position="125"/>
    </location>
</feature>
<dbReference type="PANTHER" id="PTHR31836:SF28">
    <property type="entry name" value="SRCR DOMAIN-CONTAINING PROTEIN-RELATED"/>
    <property type="match status" value="1"/>
</dbReference>
<dbReference type="GeneID" id="19204206"/>
<keyword evidence="1 2" id="KW-0732">Signal</keyword>
<evidence type="ECO:0000256" key="2">
    <source>
        <dbReference type="SAM" id="SignalP"/>
    </source>
</evidence>
<dbReference type="Gene3D" id="2.40.40.10">
    <property type="entry name" value="RlpA-like domain"/>
    <property type="match status" value="1"/>
</dbReference>
<dbReference type="KEGG" id="cput:CONPUDRAFT_159919"/>
<dbReference type="Proteomes" id="UP000053558">
    <property type="component" value="Unassembled WGS sequence"/>
</dbReference>
<dbReference type="EMBL" id="JH711591">
    <property type="protein sequence ID" value="EIW74629.1"/>
    <property type="molecule type" value="Genomic_DNA"/>
</dbReference>
<dbReference type="OrthoDB" id="623670at2759"/>
<name>R7SHT7_CONPW</name>
<dbReference type="RefSeq" id="XP_007775231.1">
    <property type="nucleotide sequence ID" value="XM_007777041.1"/>
</dbReference>